<evidence type="ECO:0000256" key="8">
    <source>
        <dbReference type="ARBA" id="ARBA00066487"/>
    </source>
</evidence>
<sequence length="444" mass="49262">MTKGIKIATIGGGSSYTPELVEGFIKRYDRLPVRELWLVDIEEGKEKLEIVGNLAKRMVKEAGLPIEVHLTLDRREALKDADFVTTQLRVGLLEARAKDERIPIKHGVVGQETNGPGGLFKALRTIPVILDIAKDMEELCPDAWLLNFTNPAGMVTEAVLRHTNIQKVIGLCNVPIGMKMGIANALEVDPSRLHIDFAGLNHMVYGLNVYLDGVSIIDDVIEKLASGDANYTMRNISDMGYDPEFIKGLGILPCPYHRYYYKTKNILEEEKEHAKEGKTRAEVVQQIENELFEIYKNPDLKEKPKQLESRGGAFYSDAACSLIDSIYNDRRDIQPVNTRNNGAIAGIPADSAVEVNCVITKDGPKPITVGELPIAVNGLVQAIKSFERVSIEAAITGDYNKALLALTINPLVPSDEVARVILDEMLEAHKEYLPQFFPKETVKN</sequence>
<comment type="similarity">
    <text evidence="1 12">Belongs to the glycosyl hydrolase 4 family.</text>
</comment>
<evidence type="ECO:0000256" key="10">
    <source>
        <dbReference type="PIRSR" id="PIRSR601088-3"/>
    </source>
</evidence>
<keyword evidence="15" id="KW-1185">Reference proteome</keyword>
<dbReference type="PANTHER" id="PTHR32092">
    <property type="entry name" value="6-PHOSPHO-BETA-GLUCOSIDASE-RELATED"/>
    <property type="match status" value="1"/>
</dbReference>
<dbReference type="InterPro" id="IPR022616">
    <property type="entry name" value="Glyco_hydro_4_C"/>
</dbReference>
<dbReference type="Gene3D" id="3.40.50.720">
    <property type="entry name" value="NAD(P)-binding Rossmann-like Domain"/>
    <property type="match status" value="1"/>
</dbReference>
<dbReference type="GO" id="GO:0016616">
    <property type="term" value="F:oxidoreductase activity, acting on the CH-OH group of donors, NAD or NADP as acceptor"/>
    <property type="evidence" value="ECO:0007669"/>
    <property type="project" value="InterPro"/>
</dbReference>
<dbReference type="InterPro" id="IPR015955">
    <property type="entry name" value="Lactate_DH/Glyco_Ohase_4_C"/>
</dbReference>
<feature type="domain" description="Glycosyl hydrolase family 4 C-terminal" evidence="13">
    <location>
        <begin position="197"/>
        <end position="412"/>
    </location>
</feature>
<evidence type="ECO:0000256" key="5">
    <source>
        <dbReference type="ARBA" id="ARBA00023211"/>
    </source>
</evidence>
<evidence type="ECO:0000313" key="15">
    <source>
        <dbReference type="Proteomes" id="UP000605259"/>
    </source>
</evidence>
<keyword evidence="4 12" id="KW-0520">NAD</keyword>
<dbReference type="CDD" id="cd05296">
    <property type="entry name" value="GH4_P_beta_glucosidase"/>
    <property type="match status" value="1"/>
</dbReference>
<evidence type="ECO:0000256" key="9">
    <source>
        <dbReference type="PIRSR" id="PIRSR601088-2"/>
    </source>
</evidence>
<dbReference type="AlphaFoldDB" id="A0A917ERB9"/>
<evidence type="ECO:0000256" key="4">
    <source>
        <dbReference type="ARBA" id="ARBA00023027"/>
    </source>
</evidence>
<keyword evidence="6" id="KW-0119">Carbohydrate metabolism</keyword>
<keyword evidence="3 12" id="KW-0378">Hydrolase</keyword>
<proteinExistence type="inferred from homology"/>
<feature type="binding site" evidence="10">
    <location>
        <position position="172"/>
    </location>
    <ligand>
        <name>Mn(2+)</name>
        <dbReference type="ChEBI" id="CHEBI:29035"/>
    </ligand>
</feature>
<dbReference type="InterPro" id="IPR019802">
    <property type="entry name" value="GlycHydrolase_4_CS"/>
</dbReference>
<feature type="binding site" evidence="10">
    <location>
        <position position="202"/>
    </location>
    <ligand>
        <name>Mn(2+)</name>
        <dbReference type="ChEBI" id="CHEBI:29035"/>
    </ligand>
</feature>
<evidence type="ECO:0000256" key="7">
    <source>
        <dbReference type="ARBA" id="ARBA00023295"/>
    </source>
</evidence>
<keyword evidence="5 10" id="KW-0464">Manganese</keyword>
<reference evidence="14" key="2">
    <citation type="submission" date="2020-09" db="EMBL/GenBank/DDBJ databases">
        <authorList>
            <person name="Sun Q."/>
            <person name="Zhou Y."/>
        </authorList>
    </citation>
    <scope>NUCLEOTIDE SEQUENCE</scope>
    <source>
        <strain evidence="14">CGMCC 1.12698</strain>
    </source>
</reference>
<comment type="caution">
    <text evidence="14">The sequence shown here is derived from an EMBL/GenBank/DDBJ whole genome shotgun (WGS) entry which is preliminary data.</text>
</comment>
<dbReference type="PANTHER" id="PTHR32092:SF5">
    <property type="entry name" value="6-PHOSPHO-BETA-GLUCOSIDASE"/>
    <property type="match status" value="1"/>
</dbReference>
<protein>
    <recommendedName>
        <fullName evidence="8">6-phospho-beta-glucosidase</fullName>
        <ecNumber evidence="8">3.2.1.86</ecNumber>
    </recommendedName>
</protein>
<dbReference type="GO" id="GO:0005975">
    <property type="term" value="P:carbohydrate metabolic process"/>
    <property type="evidence" value="ECO:0007669"/>
    <property type="project" value="InterPro"/>
</dbReference>
<dbReference type="FunFam" id="3.40.50.720:FF:000163">
    <property type="entry name" value="6-phospho-beta-glucosidase"/>
    <property type="match status" value="1"/>
</dbReference>
<evidence type="ECO:0000256" key="2">
    <source>
        <dbReference type="ARBA" id="ARBA00022723"/>
    </source>
</evidence>
<evidence type="ECO:0000256" key="11">
    <source>
        <dbReference type="PIRSR" id="PIRSR601088-4"/>
    </source>
</evidence>
<dbReference type="GO" id="GO:0008706">
    <property type="term" value="F:6-phospho-beta-glucosidase activity"/>
    <property type="evidence" value="ECO:0007669"/>
    <property type="project" value="UniProtKB-EC"/>
</dbReference>
<name>A0A917ERB9_9BACI</name>
<dbReference type="EMBL" id="BMFK01000001">
    <property type="protein sequence ID" value="GGE69710.1"/>
    <property type="molecule type" value="Genomic_DNA"/>
</dbReference>
<accession>A0A917ERB9</accession>
<comment type="cofactor">
    <cofactor evidence="12">
        <name>NAD(+)</name>
        <dbReference type="ChEBI" id="CHEBI:57540"/>
    </cofactor>
    <text evidence="12">Binds 1 NAD(+) per subunit.</text>
</comment>
<evidence type="ECO:0000259" key="13">
    <source>
        <dbReference type="Pfam" id="PF11975"/>
    </source>
</evidence>
<keyword evidence="10" id="KW-0408">Iron</keyword>
<keyword evidence="10" id="KW-0170">Cobalt</keyword>
<dbReference type="InterPro" id="IPR036291">
    <property type="entry name" value="NAD(P)-bd_dom_sf"/>
</dbReference>
<dbReference type="Pfam" id="PF02056">
    <property type="entry name" value="Glyco_hydro_4"/>
    <property type="match status" value="1"/>
</dbReference>
<dbReference type="RefSeq" id="WP_188388189.1">
    <property type="nucleotide sequence ID" value="NZ_BMFK01000001.1"/>
</dbReference>
<dbReference type="PROSITE" id="PS01324">
    <property type="entry name" value="GLYCOSYL_HYDROL_F4"/>
    <property type="match status" value="1"/>
</dbReference>
<reference evidence="14" key="1">
    <citation type="journal article" date="2014" name="Int. J. Syst. Evol. Microbiol.">
        <title>Complete genome sequence of Corynebacterium casei LMG S-19264T (=DSM 44701T), isolated from a smear-ripened cheese.</title>
        <authorList>
            <consortium name="US DOE Joint Genome Institute (JGI-PGF)"/>
            <person name="Walter F."/>
            <person name="Albersmeier A."/>
            <person name="Kalinowski J."/>
            <person name="Ruckert C."/>
        </authorList>
    </citation>
    <scope>NUCLEOTIDE SEQUENCE</scope>
    <source>
        <strain evidence="14">CGMCC 1.12698</strain>
    </source>
</reference>
<feature type="site" description="Increases basicity of active site Tyr" evidence="11">
    <location>
        <position position="112"/>
    </location>
</feature>
<gene>
    <name evidence="14" type="ORF">GCM10007140_19680</name>
</gene>
<dbReference type="EC" id="3.2.1.86" evidence="8"/>
<evidence type="ECO:0000256" key="3">
    <source>
        <dbReference type="ARBA" id="ARBA00022801"/>
    </source>
</evidence>
<dbReference type="Gene3D" id="3.90.110.10">
    <property type="entry name" value="Lactate dehydrogenase/glycoside hydrolase, family 4, C-terminal"/>
    <property type="match status" value="1"/>
</dbReference>
<keyword evidence="7 12" id="KW-0326">Glycosidase</keyword>
<keyword evidence="2 10" id="KW-0479">Metal-binding</keyword>
<evidence type="ECO:0000256" key="1">
    <source>
        <dbReference type="ARBA" id="ARBA00010141"/>
    </source>
</evidence>
<evidence type="ECO:0000256" key="12">
    <source>
        <dbReference type="RuleBase" id="RU361152"/>
    </source>
</evidence>
<dbReference type="Pfam" id="PF11975">
    <property type="entry name" value="Glyco_hydro_4C"/>
    <property type="match status" value="1"/>
</dbReference>
<evidence type="ECO:0000313" key="14">
    <source>
        <dbReference type="EMBL" id="GGE69710.1"/>
    </source>
</evidence>
<feature type="binding site" evidence="9">
    <location>
        <position position="96"/>
    </location>
    <ligand>
        <name>substrate</name>
    </ligand>
</feature>
<dbReference type="PRINTS" id="PR00732">
    <property type="entry name" value="GLHYDRLASE4"/>
</dbReference>
<feature type="binding site" evidence="9">
    <location>
        <position position="150"/>
    </location>
    <ligand>
        <name>substrate</name>
    </ligand>
</feature>
<dbReference type="Proteomes" id="UP000605259">
    <property type="component" value="Unassembled WGS sequence"/>
</dbReference>
<dbReference type="InterPro" id="IPR001088">
    <property type="entry name" value="Glyco_hydro_4"/>
</dbReference>
<keyword evidence="10" id="KW-0533">Nickel</keyword>
<organism evidence="14 15">
    <name type="scientific">Priestia taiwanensis</name>
    <dbReference type="NCBI Taxonomy" id="1347902"/>
    <lineage>
        <taxon>Bacteria</taxon>
        <taxon>Bacillati</taxon>
        <taxon>Bacillota</taxon>
        <taxon>Bacilli</taxon>
        <taxon>Bacillales</taxon>
        <taxon>Bacillaceae</taxon>
        <taxon>Priestia</taxon>
    </lineage>
</organism>
<dbReference type="SUPFAM" id="SSF56327">
    <property type="entry name" value="LDH C-terminal domain-like"/>
    <property type="match status" value="1"/>
</dbReference>
<dbReference type="GO" id="GO:0046872">
    <property type="term" value="F:metal ion binding"/>
    <property type="evidence" value="ECO:0007669"/>
    <property type="project" value="UniProtKB-KW"/>
</dbReference>
<dbReference type="SUPFAM" id="SSF51735">
    <property type="entry name" value="NAD(P)-binding Rossmann-fold domains"/>
    <property type="match status" value="1"/>
</dbReference>
<evidence type="ECO:0000256" key="6">
    <source>
        <dbReference type="ARBA" id="ARBA00023277"/>
    </source>
</evidence>